<dbReference type="CDD" id="cd00093">
    <property type="entry name" value="HTH_XRE"/>
    <property type="match status" value="1"/>
</dbReference>
<dbReference type="PROSITE" id="PS50943">
    <property type="entry name" value="HTH_CROC1"/>
    <property type="match status" value="1"/>
</dbReference>
<dbReference type="AlphaFoldDB" id="A0A174NV07"/>
<evidence type="ECO:0000313" key="2">
    <source>
        <dbReference type="Proteomes" id="UP000434475"/>
    </source>
</evidence>
<dbReference type="SMART" id="SM00530">
    <property type="entry name" value="HTH_XRE"/>
    <property type="match status" value="1"/>
</dbReference>
<name>A0A174NV07_FLAPL</name>
<dbReference type="Gene3D" id="1.10.260.40">
    <property type="entry name" value="lambda repressor-like DNA-binding domains"/>
    <property type="match status" value="1"/>
</dbReference>
<sequence>MTFGAFISTRRKEAKLNLRDTAKHLGISNGYLCDIEQGRRPAPEGAFVERISSLLELDKQEHEMLLDLAADSRQTVPADLPDYIRQHDIVRAALRVAKEVDATDEEWKAFMEMLQNRQN</sequence>
<dbReference type="SUPFAM" id="SSF47413">
    <property type="entry name" value="lambda repressor-like DNA-binding domains"/>
    <property type="match status" value="1"/>
</dbReference>
<gene>
    <name evidence="1" type="ORF">GKE97_15100</name>
</gene>
<dbReference type="InterPro" id="IPR010982">
    <property type="entry name" value="Lambda_DNA-bd_dom_sf"/>
</dbReference>
<dbReference type="GO" id="GO:0003677">
    <property type="term" value="F:DNA binding"/>
    <property type="evidence" value="ECO:0007669"/>
    <property type="project" value="InterPro"/>
</dbReference>
<protein>
    <submittedName>
        <fullName evidence="1">Helix-turn-helix domain-containing protein</fullName>
    </submittedName>
</protein>
<accession>A0A174NV07</accession>
<dbReference type="Pfam" id="PF13560">
    <property type="entry name" value="HTH_31"/>
    <property type="match status" value="1"/>
</dbReference>
<dbReference type="InterPro" id="IPR001387">
    <property type="entry name" value="Cro/C1-type_HTH"/>
</dbReference>
<proteinExistence type="predicted"/>
<reference evidence="1 2" key="1">
    <citation type="journal article" date="2019" name="Nat. Med.">
        <title>A library of human gut bacterial isolates paired with longitudinal multiomics data enables mechanistic microbiome research.</title>
        <authorList>
            <person name="Poyet M."/>
            <person name="Groussin M."/>
            <person name="Gibbons S.M."/>
            <person name="Avila-Pacheco J."/>
            <person name="Jiang X."/>
            <person name="Kearney S.M."/>
            <person name="Perrotta A.R."/>
            <person name="Berdy B."/>
            <person name="Zhao S."/>
            <person name="Lieberman T.D."/>
            <person name="Swanson P.K."/>
            <person name="Smith M."/>
            <person name="Roesemann S."/>
            <person name="Alexander J.E."/>
            <person name="Rich S.A."/>
            <person name="Livny J."/>
            <person name="Vlamakis H."/>
            <person name="Clish C."/>
            <person name="Bullock K."/>
            <person name="Deik A."/>
            <person name="Scott J."/>
            <person name="Pierce K.A."/>
            <person name="Xavier R.J."/>
            <person name="Alm E.J."/>
        </authorList>
    </citation>
    <scope>NUCLEOTIDE SEQUENCE [LARGE SCALE GENOMIC DNA]</scope>
    <source>
        <strain evidence="1 2">BIOML-A2</strain>
    </source>
</reference>
<dbReference type="Proteomes" id="UP000434475">
    <property type="component" value="Unassembled WGS sequence"/>
</dbReference>
<dbReference type="RefSeq" id="WP_021630230.1">
    <property type="nucleotide sequence ID" value="NZ_JAJCIK010000013.1"/>
</dbReference>
<dbReference type="EMBL" id="WKPR01000016">
    <property type="protein sequence ID" value="MSB20835.1"/>
    <property type="molecule type" value="Genomic_DNA"/>
</dbReference>
<organism evidence="1 2">
    <name type="scientific">Flavonifractor plautii</name>
    <name type="common">Fusobacterium plautii</name>
    <dbReference type="NCBI Taxonomy" id="292800"/>
    <lineage>
        <taxon>Bacteria</taxon>
        <taxon>Bacillati</taxon>
        <taxon>Bacillota</taxon>
        <taxon>Clostridia</taxon>
        <taxon>Eubacteriales</taxon>
        <taxon>Oscillospiraceae</taxon>
        <taxon>Flavonifractor</taxon>
    </lineage>
</organism>
<comment type="caution">
    <text evidence="1">The sequence shown here is derived from an EMBL/GenBank/DDBJ whole genome shotgun (WGS) entry which is preliminary data.</text>
</comment>
<evidence type="ECO:0000313" key="1">
    <source>
        <dbReference type="EMBL" id="MSB20835.1"/>
    </source>
</evidence>